<accession>A0AAE1XTR6</accession>
<sequence>MDDHETISPHDTISKVTSKVHGQRTRRRRRSPSAMSSEAPFSPPPLLELFLKLEVTLGIRESFRPLHALMLATGAYLIIRDPHANDSTDLTWTLHGFSWILPACLPRGTSDLGRHIG</sequence>
<protein>
    <submittedName>
        <fullName evidence="2">Uncharacterized protein</fullName>
    </submittedName>
</protein>
<evidence type="ECO:0000313" key="2">
    <source>
        <dbReference type="EMBL" id="KAK4417930.1"/>
    </source>
</evidence>
<keyword evidence="3" id="KW-1185">Reference proteome</keyword>
<evidence type="ECO:0000256" key="1">
    <source>
        <dbReference type="SAM" id="MobiDB-lite"/>
    </source>
</evidence>
<reference evidence="2" key="2">
    <citation type="journal article" date="2024" name="Plant">
        <title>Genomic evolution and insights into agronomic trait innovations of Sesamum species.</title>
        <authorList>
            <person name="Miao H."/>
            <person name="Wang L."/>
            <person name="Qu L."/>
            <person name="Liu H."/>
            <person name="Sun Y."/>
            <person name="Le M."/>
            <person name="Wang Q."/>
            <person name="Wei S."/>
            <person name="Zheng Y."/>
            <person name="Lin W."/>
            <person name="Duan Y."/>
            <person name="Cao H."/>
            <person name="Xiong S."/>
            <person name="Wang X."/>
            <person name="Wei L."/>
            <person name="Li C."/>
            <person name="Ma Q."/>
            <person name="Ju M."/>
            <person name="Zhao R."/>
            <person name="Li G."/>
            <person name="Mu C."/>
            <person name="Tian Q."/>
            <person name="Mei H."/>
            <person name="Zhang T."/>
            <person name="Gao T."/>
            <person name="Zhang H."/>
        </authorList>
    </citation>
    <scope>NUCLEOTIDE SEQUENCE</scope>
    <source>
        <strain evidence="2">3651</strain>
    </source>
</reference>
<reference evidence="2" key="1">
    <citation type="submission" date="2020-06" db="EMBL/GenBank/DDBJ databases">
        <authorList>
            <person name="Li T."/>
            <person name="Hu X."/>
            <person name="Zhang T."/>
            <person name="Song X."/>
            <person name="Zhang H."/>
            <person name="Dai N."/>
            <person name="Sheng W."/>
            <person name="Hou X."/>
            <person name="Wei L."/>
        </authorList>
    </citation>
    <scope>NUCLEOTIDE SEQUENCE</scope>
    <source>
        <strain evidence="2">3651</strain>
        <tissue evidence="2">Leaf</tissue>
    </source>
</reference>
<feature type="region of interest" description="Disordered" evidence="1">
    <location>
        <begin position="1"/>
        <end position="44"/>
    </location>
</feature>
<evidence type="ECO:0000313" key="3">
    <source>
        <dbReference type="Proteomes" id="UP001293254"/>
    </source>
</evidence>
<proteinExistence type="predicted"/>
<gene>
    <name evidence="2" type="ORF">Salat_2205700</name>
</gene>
<dbReference type="EMBL" id="JACGWO010000009">
    <property type="protein sequence ID" value="KAK4417930.1"/>
    <property type="molecule type" value="Genomic_DNA"/>
</dbReference>
<dbReference type="Proteomes" id="UP001293254">
    <property type="component" value="Unassembled WGS sequence"/>
</dbReference>
<dbReference type="AlphaFoldDB" id="A0AAE1XTR6"/>
<name>A0AAE1XTR6_9LAMI</name>
<comment type="caution">
    <text evidence="2">The sequence shown here is derived from an EMBL/GenBank/DDBJ whole genome shotgun (WGS) entry which is preliminary data.</text>
</comment>
<organism evidence="2 3">
    <name type="scientific">Sesamum alatum</name>
    <dbReference type="NCBI Taxonomy" id="300844"/>
    <lineage>
        <taxon>Eukaryota</taxon>
        <taxon>Viridiplantae</taxon>
        <taxon>Streptophyta</taxon>
        <taxon>Embryophyta</taxon>
        <taxon>Tracheophyta</taxon>
        <taxon>Spermatophyta</taxon>
        <taxon>Magnoliopsida</taxon>
        <taxon>eudicotyledons</taxon>
        <taxon>Gunneridae</taxon>
        <taxon>Pentapetalae</taxon>
        <taxon>asterids</taxon>
        <taxon>lamiids</taxon>
        <taxon>Lamiales</taxon>
        <taxon>Pedaliaceae</taxon>
        <taxon>Sesamum</taxon>
    </lineage>
</organism>
<feature type="compositionally biased region" description="Basic residues" evidence="1">
    <location>
        <begin position="21"/>
        <end position="31"/>
    </location>
</feature>